<dbReference type="PANTHER" id="PTHR19359:SF41">
    <property type="entry name" value="GEO08203P1"/>
    <property type="match status" value="1"/>
</dbReference>
<proteinExistence type="inferred from homology"/>
<evidence type="ECO:0000256" key="1">
    <source>
        <dbReference type="ARBA" id="ARBA00022617"/>
    </source>
</evidence>
<keyword evidence="8" id="KW-1185">Reference proteome</keyword>
<feature type="region of interest" description="Disordered" evidence="5">
    <location>
        <begin position="95"/>
        <end position="118"/>
    </location>
</feature>
<keyword evidence="1" id="KW-0349">Heme</keyword>
<dbReference type="EMBL" id="AP028920">
    <property type="protein sequence ID" value="BET01154.1"/>
    <property type="molecule type" value="Genomic_DNA"/>
</dbReference>
<gene>
    <name evidence="7" type="ORF">NTJ_13971</name>
</gene>
<evidence type="ECO:0000256" key="4">
    <source>
        <dbReference type="ARBA" id="ARBA00038168"/>
    </source>
</evidence>
<name>A0ABN7BA58_9HEMI</name>
<evidence type="ECO:0000259" key="6">
    <source>
        <dbReference type="PROSITE" id="PS50255"/>
    </source>
</evidence>
<dbReference type="SUPFAM" id="SSF55856">
    <property type="entry name" value="Cytochrome b5-like heme/steroid binding domain"/>
    <property type="match status" value="1"/>
</dbReference>
<keyword evidence="2" id="KW-0479">Metal-binding</keyword>
<dbReference type="Proteomes" id="UP001307889">
    <property type="component" value="Chromosome 12"/>
</dbReference>
<organism evidence="7 8">
    <name type="scientific">Nesidiocoris tenuis</name>
    <dbReference type="NCBI Taxonomy" id="355587"/>
    <lineage>
        <taxon>Eukaryota</taxon>
        <taxon>Metazoa</taxon>
        <taxon>Ecdysozoa</taxon>
        <taxon>Arthropoda</taxon>
        <taxon>Hexapoda</taxon>
        <taxon>Insecta</taxon>
        <taxon>Pterygota</taxon>
        <taxon>Neoptera</taxon>
        <taxon>Paraneoptera</taxon>
        <taxon>Hemiptera</taxon>
        <taxon>Heteroptera</taxon>
        <taxon>Panheteroptera</taxon>
        <taxon>Cimicomorpha</taxon>
        <taxon>Miridae</taxon>
        <taxon>Dicyphina</taxon>
        <taxon>Nesidiocoris</taxon>
    </lineage>
</organism>
<dbReference type="InterPro" id="IPR050668">
    <property type="entry name" value="Cytochrome_b5"/>
</dbReference>
<keyword evidence="3" id="KW-0408">Iron</keyword>
<dbReference type="PRINTS" id="PR00363">
    <property type="entry name" value="CYTOCHROMEB5"/>
</dbReference>
<evidence type="ECO:0000313" key="7">
    <source>
        <dbReference type="EMBL" id="BET01154.1"/>
    </source>
</evidence>
<dbReference type="InterPro" id="IPR036400">
    <property type="entry name" value="Cyt_B5-like_heme/steroid_sf"/>
</dbReference>
<sequence length="118" mass="12727">MEQLRQYSKEQVAKHNGDDGTYWLIIDGFVHDLTDFLEQHPGGEEILMSLAGGDGTECFEDVGHSYDAQKLCLKYRIGVIGEVSLAHAGNIQHVDAKQAGRGSPPGPGRGLNPAALPN</sequence>
<evidence type="ECO:0000256" key="5">
    <source>
        <dbReference type="SAM" id="MobiDB-lite"/>
    </source>
</evidence>
<feature type="domain" description="Cytochrome b5 heme-binding" evidence="6">
    <location>
        <begin position="4"/>
        <end position="81"/>
    </location>
</feature>
<evidence type="ECO:0000256" key="2">
    <source>
        <dbReference type="ARBA" id="ARBA00022723"/>
    </source>
</evidence>
<accession>A0ABN7BA58</accession>
<dbReference type="Pfam" id="PF00173">
    <property type="entry name" value="Cyt-b5"/>
    <property type="match status" value="1"/>
</dbReference>
<dbReference type="PROSITE" id="PS50255">
    <property type="entry name" value="CYTOCHROME_B5_2"/>
    <property type="match status" value="1"/>
</dbReference>
<comment type="similarity">
    <text evidence="4">Belongs to the cytochrome b5 family.</text>
</comment>
<dbReference type="PANTHER" id="PTHR19359">
    <property type="entry name" value="CYTOCHROME B5"/>
    <property type="match status" value="1"/>
</dbReference>
<dbReference type="InterPro" id="IPR001199">
    <property type="entry name" value="Cyt_B5-like_heme/steroid-bd"/>
</dbReference>
<evidence type="ECO:0000256" key="3">
    <source>
        <dbReference type="ARBA" id="ARBA00023004"/>
    </source>
</evidence>
<evidence type="ECO:0000313" key="8">
    <source>
        <dbReference type="Proteomes" id="UP001307889"/>
    </source>
</evidence>
<protein>
    <submittedName>
        <fullName evidence="7">Cytochrome</fullName>
    </submittedName>
</protein>
<dbReference type="SMART" id="SM01117">
    <property type="entry name" value="Cyt-b5"/>
    <property type="match status" value="1"/>
</dbReference>
<dbReference type="Gene3D" id="3.10.120.10">
    <property type="entry name" value="Cytochrome b5-like heme/steroid binding domain"/>
    <property type="match status" value="1"/>
</dbReference>
<reference evidence="7 8" key="1">
    <citation type="submission" date="2023-09" db="EMBL/GenBank/DDBJ databases">
        <title>Nesidiocoris tenuis whole genome shotgun sequence.</title>
        <authorList>
            <person name="Shibata T."/>
            <person name="Shimoda M."/>
            <person name="Kobayashi T."/>
            <person name="Uehara T."/>
        </authorList>
    </citation>
    <scope>NUCLEOTIDE SEQUENCE [LARGE SCALE GENOMIC DNA]</scope>
    <source>
        <strain evidence="7 8">Japan</strain>
    </source>
</reference>